<dbReference type="Proteomes" id="UP001144396">
    <property type="component" value="Unassembled WGS sequence"/>
</dbReference>
<reference evidence="3" key="1">
    <citation type="submission" date="2022-12" db="EMBL/GenBank/DDBJ databases">
        <title>Reference genome sequencing for broad-spectrum identification of bacterial and archaeal isolates by mass spectrometry.</title>
        <authorList>
            <person name="Sekiguchi Y."/>
            <person name="Tourlousse D.M."/>
        </authorList>
    </citation>
    <scope>NUCLEOTIDE SEQUENCE</scope>
    <source>
        <strain evidence="3">14</strain>
    </source>
</reference>
<dbReference type="AlphaFoldDB" id="A0A9W6FNN2"/>
<feature type="chain" id="PRO_5040983365" evidence="2">
    <location>
        <begin position="24"/>
        <end position="185"/>
    </location>
</feature>
<feature type="signal peptide" evidence="2">
    <location>
        <begin position="1"/>
        <end position="23"/>
    </location>
</feature>
<evidence type="ECO:0000256" key="2">
    <source>
        <dbReference type="SAM" id="SignalP"/>
    </source>
</evidence>
<keyword evidence="2" id="KW-0732">Signal</keyword>
<comment type="caution">
    <text evidence="3">The sequence shown here is derived from an EMBL/GenBank/DDBJ whole genome shotgun (WGS) entry which is preliminary data.</text>
</comment>
<name>A0A9W6FNN2_9MICO</name>
<feature type="region of interest" description="Disordered" evidence="1">
    <location>
        <begin position="28"/>
        <end position="65"/>
    </location>
</feature>
<proteinExistence type="predicted"/>
<dbReference type="PROSITE" id="PS51257">
    <property type="entry name" value="PROKAR_LIPOPROTEIN"/>
    <property type="match status" value="1"/>
</dbReference>
<feature type="compositionally biased region" description="Acidic residues" evidence="1">
    <location>
        <begin position="31"/>
        <end position="54"/>
    </location>
</feature>
<protein>
    <submittedName>
        <fullName evidence="3">Uncharacterized protein</fullName>
    </submittedName>
</protein>
<gene>
    <name evidence="3" type="ORF">ARHIZOSPH14_08520</name>
</gene>
<accession>A0A9W6FNN2</accession>
<dbReference type="EMBL" id="BSDP01000001">
    <property type="protein sequence ID" value="GLI26610.1"/>
    <property type="molecule type" value="Genomic_DNA"/>
</dbReference>
<keyword evidence="4" id="KW-1185">Reference proteome</keyword>
<dbReference type="RefSeq" id="WP_281882626.1">
    <property type="nucleotide sequence ID" value="NZ_BSDP01000001.1"/>
</dbReference>
<evidence type="ECO:0000313" key="4">
    <source>
        <dbReference type="Proteomes" id="UP001144396"/>
    </source>
</evidence>
<organism evidence="3 4">
    <name type="scientific">Agromyces rhizosphaerae</name>
    <dbReference type="NCBI Taxonomy" id="88374"/>
    <lineage>
        <taxon>Bacteria</taxon>
        <taxon>Bacillati</taxon>
        <taxon>Actinomycetota</taxon>
        <taxon>Actinomycetes</taxon>
        <taxon>Micrococcales</taxon>
        <taxon>Microbacteriaceae</taxon>
        <taxon>Agromyces</taxon>
    </lineage>
</organism>
<evidence type="ECO:0000256" key="1">
    <source>
        <dbReference type="SAM" id="MobiDB-lite"/>
    </source>
</evidence>
<evidence type="ECO:0000313" key="3">
    <source>
        <dbReference type="EMBL" id="GLI26610.1"/>
    </source>
</evidence>
<sequence length="185" mass="18505">MNSRRSALLALLAAGALALSACASSTSVDGASDEAASESSSEDTGTEDSGEDAGGDSSGGAGSATVTVDGETWEYGSYLCVTGYANTGSDVYSFSSTAFTTVDGEGVQLLVDVRDDSGQDRVSGDGVVYEITVFDTDSPENPSVDVSATGTEGVTITETTVQADGTFTDLGGESHSIQVDATCNG</sequence>